<dbReference type="NCBIfam" id="TIGR00705">
    <property type="entry name" value="SppA_67K"/>
    <property type="match status" value="1"/>
</dbReference>
<dbReference type="AlphaFoldDB" id="A0A517PAN5"/>
<dbReference type="EMBL" id="CP036265">
    <property type="protein sequence ID" value="QDT16433.1"/>
    <property type="molecule type" value="Genomic_DNA"/>
</dbReference>
<protein>
    <submittedName>
        <fullName evidence="9">Protease 4</fullName>
        <ecNumber evidence="9">3.4.21.-</ecNumber>
    </submittedName>
</protein>
<keyword evidence="3 9" id="KW-0645">Protease</keyword>
<dbReference type="GO" id="GO:0016020">
    <property type="term" value="C:membrane"/>
    <property type="evidence" value="ECO:0007669"/>
    <property type="project" value="UniProtKB-SubCell"/>
</dbReference>
<feature type="signal peptide" evidence="7">
    <location>
        <begin position="1"/>
        <end position="32"/>
    </location>
</feature>
<dbReference type="InterPro" id="IPR029045">
    <property type="entry name" value="ClpP/crotonase-like_dom_sf"/>
</dbReference>
<evidence type="ECO:0000256" key="3">
    <source>
        <dbReference type="ARBA" id="ARBA00022670"/>
    </source>
</evidence>
<comment type="similarity">
    <text evidence="2">Belongs to the peptidase S49 family.</text>
</comment>
<feature type="chain" id="PRO_5022040569" evidence="7">
    <location>
        <begin position="33"/>
        <end position="628"/>
    </location>
</feature>
<dbReference type="SUPFAM" id="SSF52096">
    <property type="entry name" value="ClpP/crotonase"/>
    <property type="match status" value="2"/>
</dbReference>
<dbReference type="InterPro" id="IPR047217">
    <property type="entry name" value="S49_SppA_67K_type_N"/>
</dbReference>
<dbReference type="Proteomes" id="UP000318741">
    <property type="component" value="Chromosome"/>
</dbReference>
<keyword evidence="6" id="KW-0472">Membrane</keyword>
<feature type="domain" description="Peptidase S49" evidence="8">
    <location>
        <begin position="391"/>
        <end position="539"/>
    </location>
</feature>
<dbReference type="InterPro" id="IPR004634">
    <property type="entry name" value="Pept_S49_pIV"/>
</dbReference>
<keyword evidence="10" id="KW-1185">Reference proteome</keyword>
<proteinExistence type="inferred from homology"/>
<evidence type="ECO:0000259" key="8">
    <source>
        <dbReference type="Pfam" id="PF01343"/>
    </source>
</evidence>
<dbReference type="PANTHER" id="PTHR33209">
    <property type="entry name" value="PROTEASE 4"/>
    <property type="match status" value="1"/>
</dbReference>
<dbReference type="InterPro" id="IPR047272">
    <property type="entry name" value="S49_SppA_C"/>
</dbReference>
<keyword evidence="5" id="KW-0720">Serine protease</keyword>
<dbReference type="InterPro" id="IPR002142">
    <property type="entry name" value="Peptidase_S49"/>
</dbReference>
<dbReference type="NCBIfam" id="TIGR00706">
    <property type="entry name" value="SppA_dom"/>
    <property type="match status" value="1"/>
</dbReference>
<dbReference type="Gene3D" id="3.90.226.10">
    <property type="entry name" value="2-enoyl-CoA Hydratase, Chain A, domain 1"/>
    <property type="match status" value="4"/>
</dbReference>
<dbReference type="GO" id="GO:0006465">
    <property type="term" value="P:signal peptide processing"/>
    <property type="evidence" value="ECO:0007669"/>
    <property type="project" value="InterPro"/>
</dbReference>
<dbReference type="Pfam" id="PF01343">
    <property type="entry name" value="Peptidase_S49"/>
    <property type="match status" value="2"/>
</dbReference>
<reference evidence="9 10" key="1">
    <citation type="submission" date="2019-02" db="EMBL/GenBank/DDBJ databases">
        <title>Deep-cultivation of Planctomycetes and their phenomic and genomic characterization uncovers novel biology.</title>
        <authorList>
            <person name="Wiegand S."/>
            <person name="Jogler M."/>
            <person name="Boedeker C."/>
            <person name="Pinto D."/>
            <person name="Vollmers J."/>
            <person name="Rivas-Marin E."/>
            <person name="Kohn T."/>
            <person name="Peeters S.H."/>
            <person name="Heuer A."/>
            <person name="Rast P."/>
            <person name="Oberbeckmann S."/>
            <person name="Bunk B."/>
            <person name="Jeske O."/>
            <person name="Meyerdierks A."/>
            <person name="Storesund J.E."/>
            <person name="Kallscheuer N."/>
            <person name="Luecker S."/>
            <person name="Lage O.M."/>
            <person name="Pohl T."/>
            <person name="Merkel B.J."/>
            <person name="Hornburger P."/>
            <person name="Mueller R.-W."/>
            <person name="Bruemmer F."/>
            <person name="Labrenz M."/>
            <person name="Spormann A.M."/>
            <person name="Op den Camp H."/>
            <person name="Overmann J."/>
            <person name="Amann R."/>
            <person name="Jetten M.S.M."/>
            <person name="Mascher T."/>
            <person name="Medema M.H."/>
            <person name="Devos D.P."/>
            <person name="Kaster A.-K."/>
            <person name="Ovreas L."/>
            <person name="Rohde M."/>
            <person name="Galperin M.Y."/>
            <person name="Jogler C."/>
        </authorList>
    </citation>
    <scope>NUCLEOTIDE SEQUENCE [LARGE SCALE GENOMIC DNA]</scope>
    <source>
        <strain evidence="9 10">CA12</strain>
    </source>
</reference>
<dbReference type="KEGG" id="acaf:CA12_25350"/>
<evidence type="ECO:0000256" key="5">
    <source>
        <dbReference type="ARBA" id="ARBA00022825"/>
    </source>
</evidence>
<dbReference type="RefSeq" id="WP_165700722.1">
    <property type="nucleotide sequence ID" value="NZ_CP036265.1"/>
</dbReference>
<evidence type="ECO:0000313" key="9">
    <source>
        <dbReference type="EMBL" id="QDT16433.1"/>
    </source>
</evidence>
<gene>
    <name evidence="9" type="primary">sppA</name>
    <name evidence="9" type="ORF">CA12_25350</name>
</gene>
<keyword evidence="7" id="KW-0732">Signal</keyword>
<accession>A0A517PAN5</accession>
<organism evidence="9 10">
    <name type="scientific">Alienimonas californiensis</name>
    <dbReference type="NCBI Taxonomy" id="2527989"/>
    <lineage>
        <taxon>Bacteria</taxon>
        <taxon>Pseudomonadati</taxon>
        <taxon>Planctomycetota</taxon>
        <taxon>Planctomycetia</taxon>
        <taxon>Planctomycetales</taxon>
        <taxon>Planctomycetaceae</taxon>
        <taxon>Alienimonas</taxon>
    </lineage>
</organism>
<evidence type="ECO:0000256" key="2">
    <source>
        <dbReference type="ARBA" id="ARBA00008683"/>
    </source>
</evidence>
<dbReference type="EC" id="3.4.21.-" evidence="9"/>
<evidence type="ECO:0000256" key="1">
    <source>
        <dbReference type="ARBA" id="ARBA00004370"/>
    </source>
</evidence>
<evidence type="ECO:0000256" key="4">
    <source>
        <dbReference type="ARBA" id="ARBA00022801"/>
    </source>
</evidence>
<dbReference type="CDD" id="cd07023">
    <property type="entry name" value="S49_Sppa_N_C"/>
    <property type="match status" value="1"/>
</dbReference>
<comment type="subcellular location">
    <subcellularLocation>
        <location evidence="1">Membrane</location>
    </subcellularLocation>
</comment>
<dbReference type="GO" id="GO:0008236">
    <property type="term" value="F:serine-type peptidase activity"/>
    <property type="evidence" value="ECO:0007669"/>
    <property type="project" value="UniProtKB-KW"/>
</dbReference>
<name>A0A517PAN5_9PLAN</name>
<sequence length="628" mass="66665" precursor="true">MLRPTPRRFSPAAFVSAALLALTAGVSSPALADDGDAKSKDVKPADAKPAIAKANVAHIKLTGSFPEAPQPEGPFGNLTQTLEKAKGRIEKAATDDRISAVLLEIDAPSVGFTKARSLRASIKAVRDAGKPVYAYFEDASTPGYLVACAADKVIAPESGGVMMVGLRAEVEFYKELFDDFQVQPEMLRVGKFKSAAEPYTRSSMSPEFREELTEVLGDIYANILATVAETRGMEQDAVDAAIDSGPHTALGAKAAGLIDEILYEDQIADLIKKDLNAGEVRVVEDYLKPKPKKYEGFSGLMDLLNDLSGETATSAAKGPKIAVIYALGPIISGKSVESPFTGAQSMGSETMIEAIDEAREDDDVKAVVLRVDSPGGSALASDLMWRALVRLKAEKPLIVSMGEVAGSGGYYIAMPGDTIIADPSTITGSIGVVGGKLAFGETFKRFGVTHDVVQFGDNAGTLSLLTPFDESEEAAMRKMLAEIYELFTKKAAEGREMDLEKLKELAGGRIYSGERAKELGLVDELGTLEDAIALAEQAAAKRFDDVDEGDELGRLNLPKPVNPFEALFENGLPGMIRMQQTAVAEAAVAAAVDALPEPLAGVAERLGTLETLAKERALVVMPFGLKVK</sequence>
<dbReference type="InterPro" id="IPR004635">
    <property type="entry name" value="Pept_S49_SppA"/>
</dbReference>
<feature type="domain" description="Peptidase S49" evidence="8">
    <location>
        <begin position="126"/>
        <end position="275"/>
    </location>
</feature>
<evidence type="ECO:0000256" key="6">
    <source>
        <dbReference type="ARBA" id="ARBA00023136"/>
    </source>
</evidence>
<dbReference type="CDD" id="cd07018">
    <property type="entry name" value="S49_SppA_67K_type"/>
    <property type="match status" value="1"/>
</dbReference>
<evidence type="ECO:0000256" key="7">
    <source>
        <dbReference type="SAM" id="SignalP"/>
    </source>
</evidence>
<evidence type="ECO:0000313" key="10">
    <source>
        <dbReference type="Proteomes" id="UP000318741"/>
    </source>
</evidence>
<dbReference type="PANTHER" id="PTHR33209:SF1">
    <property type="entry name" value="PEPTIDASE S49 DOMAIN-CONTAINING PROTEIN"/>
    <property type="match status" value="1"/>
</dbReference>
<keyword evidence="4 9" id="KW-0378">Hydrolase</keyword>